<reference evidence="2 3" key="1">
    <citation type="journal article" date="2018" name="Sci. Rep.">
        <title>Genomic signatures of local adaptation to the degree of environmental predictability in rotifers.</title>
        <authorList>
            <person name="Franch-Gras L."/>
            <person name="Hahn C."/>
            <person name="Garcia-Roger E.M."/>
            <person name="Carmona M.J."/>
            <person name="Serra M."/>
            <person name="Gomez A."/>
        </authorList>
    </citation>
    <scope>NUCLEOTIDE SEQUENCE [LARGE SCALE GENOMIC DNA]</scope>
    <source>
        <strain evidence="2">HYR1</strain>
    </source>
</reference>
<dbReference type="Proteomes" id="UP000276133">
    <property type="component" value="Unassembled WGS sequence"/>
</dbReference>
<dbReference type="AlphaFoldDB" id="A0A3M7T841"/>
<keyword evidence="2" id="KW-0808">Transferase</keyword>
<dbReference type="InterPro" id="IPR043502">
    <property type="entry name" value="DNA/RNA_pol_sf"/>
</dbReference>
<proteinExistence type="predicted"/>
<dbReference type="PROSITE" id="PS50878">
    <property type="entry name" value="RT_POL"/>
    <property type="match status" value="1"/>
</dbReference>
<organism evidence="2 3">
    <name type="scientific">Brachionus plicatilis</name>
    <name type="common">Marine rotifer</name>
    <name type="synonym">Brachionus muelleri</name>
    <dbReference type="NCBI Taxonomy" id="10195"/>
    <lineage>
        <taxon>Eukaryota</taxon>
        <taxon>Metazoa</taxon>
        <taxon>Spiralia</taxon>
        <taxon>Gnathifera</taxon>
        <taxon>Rotifera</taxon>
        <taxon>Eurotatoria</taxon>
        <taxon>Monogononta</taxon>
        <taxon>Pseudotrocha</taxon>
        <taxon>Ploima</taxon>
        <taxon>Brachionidae</taxon>
        <taxon>Brachionus</taxon>
    </lineage>
</organism>
<name>A0A3M7T841_BRAPC</name>
<evidence type="ECO:0000313" key="2">
    <source>
        <dbReference type="EMBL" id="RNA44135.1"/>
    </source>
</evidence>
<feature type="domain" description="Reverse transcriptase" evidence="1">
    <location>
        <begin position="1"/>
        <end position="141"/>
    </location>
</feature>
<evidence type="ECO:0000313" key="3">
    <source>
        <dbReference type="Proteomes" id="UP000276133"/>
    </source>
</evidence>
<keyword evidence="3" id="KW-1185">Reference proteome</keyword>
<dbReference type="EMBL" id="REGN01000147">
    <property type="protein sequence ID" value="RNA44135.1"/>
    <property type="molecule type" value="Genomic_DNA"/>
</dbReference>
<dbReference type="SUPFAM" id="SSF56672">
    <property type="entry name" value="DNA/RNA polymerases"/>
    <property type="match status" value="1"/>
</dbReference>
<sequence>MTLFFDLRTSLILVNIYEKIIPAEIDKESSKVSPRLFAEYVEDLIEEIEDLNQGAKVNHVKIDIILYADDILLISSSVEGLNKMFETTGKFGVKWEIKFDPKKTVYMGFGLVNNLFAIIKPTFDGMEVQRVKSAKYLGVLINEKISNSDHVNNRRTITLSSVNKLKRSVISSKLLSLKIKVFCYKTYCRSTLHYGLEPIALNKKEMAALQTTESTIVKNLVGLGKRCKSSELLYAPDLEKSEERLNLLKCNFLKRLSKKQFTASLISIINEFYATSIKKNSKKSFLYEIKIITKNISFNRLSEDCNIKIVEILAKKQKMRGDVTVIAIRAEMEKANSDKKLYELTKIA</sequence>
<dbReference type="PANTHER" id="PTHR47027:SF20">
    <property type="entry name" value="REVERSE TRANSCRIPTASE-LIKE PROTEIN WITH RNA-DIRECTED DNA POLYMERASE DOMAIN"/>
    <property type="match status" value="1"/>
</dbReference>
<accession>A0A3M7T841</accession>
<dbReference type="OrthoDB" id="10014409at2759"/>
<comment type="caution">
    <text evidence="2">The sequence shown here is derived from an EMBL/GenBank/DDBJ whole genome shotgun (WGS) entry which is preliminary data.</text>
</comment>
<dbReference type="InterPro" id="IPR000477">
    <property type="entry name" value="RT_dom"/>
</dbReference>
<dbReference type="GO" id="GO:0003964">
    <property type="term" value="F:RNA-directed DNA polymerase activity"/>
    <property type="evidence" value="ECO:0007669"/>
    <property type="project" value="UniProtKB-KW"/>
</dbReference>
<dbReference type="Pfam" id="PF00078">
    <property type="entry name" value="RVT_1"/>
    <property type="match status" value="1"/>
</dbReference>
<keyword evidence="2" id="KW-0695">RNA-directed DNA polymerase</keyword>
<gene>
    <name evidence="2" type="ORF">BpHYR1_007251</name>
</gene>
<keyword evidence="2" id="KW-0548">Nucleotidyltransferase</keyword>
<protein>
    <submittedName>
        <fullName evidence="2">RNA-directed DNA polymerase from mobile element jockey-like</fullName>
    </submittedName>
</protein>
<evidence type="ECO:0000259" key="1">
    <source>
        <dbReference type="PROSITE" id="PS50878"/>
    </source>
</evidence>
<dbReference type="PANTHER" id="PTHR47027">
    <property type="entry name" value="REVERSE TRANSCRIPTASE DOMAIN-CONTAINING PROTEIN"/>
    <property type="match status" value="1"/>
</dbReference>